<keyword evidence="3" id="KW-1185">Reference proteome</keyword>
<dbReference type="AlphaFoldDB" id="F9ZZJ1"/>
<protein>
    <submittedName>
        <fullName evidence="2">Uncharacterized protein</fullName>
    </submittedName>
</protein>
<proteinExistence type="predicted"/>
<keyword evidence="1" id="KW-0812">Transmembrane</keyword>
<sequence length="183" mass="21696">MEEIERIMDWLILVSIWLLSVVIYFSGRTYFNEKGKNLATREDIRKITEIVESIRLQNNQEIELLKAQLNNTSEALVRRRDVYENLGGSIRIFIQGQFPDQSLRLQRQQEFLDSYISAWLWAPDENIRALNAFIYMNQREPAEDNPKQRKLKDAFYQVIVGLRKDAGFPDTELKLEDFVFVQF</sequence>
<dbReference type="Proteomes" id="UP000008888">
    <property type="component" value="Chromosome"/>
</dbReference>
<evidence type="ECO:0000313" key="2">
    <source>
        <dbReference type="EMBL" id="AEG02384.1"/>
    </source>
</evidence>
<keyword evidence="1" id="KW-0472">Membrane</keyword>
<dbReference type="KEGG" id="mmt:Metme_4031"/>
<dbReference type="eggNOG" id="ENOG5032TI0">
    <property type="taxonomic scope" value="Bacteria"/>
</dbReference>
<dbReference type="HOGENOM" id="CLU_1495607_0_0_6"/>
<evidence type="ECO:0000256" key="1">
    <source>
        <dbReference type="SAM" id="Phobius"/>
    </source>
</evidence>
<evidence type="ECO:0000313" key="3">
    <source>
        <dbReference type="Proteomes" id="UP000008888"/>
    </source>
</evidence>
<organism evidence="2 3">
    <name type="scientific">Methylomonas methanica (strain DSM 25384 / MC09)</name>
    <dbReference type="NCBI Taxonomy" id="857087"/>
    <lineage>
        <taxon>Bacteria</taxon>
        <taxon>Pseudomonadati</taxon>
        <taxon>Pseudomonadota</taxon>
        <taxon>Gammaproteobacteria</taxon>
        <taxon>Methylococcales</taxon>
        <taxon>Methylococcaceae</taxon>
        <taxon>Methylomonas</taxon>
    </lineage>
</organism>
<accession>F9ZZJ1</accession>
<dbReference type="RefSeq" id="WP_013820600.1">
    <property type="nucleotide sequence ID" value="NC_015572.1"/>
</dbReference>
<dbReference type="STRING" id="857087.Metme_4031"/>
<dbReference type="EMBL" id="CP002738">
    <property type="protein sequence ID" value="AEG02384.1"/>
    <property type="molecule type" value="Genomic_DNA"/>
</dbReference>
<feature type="transmembrane region" description="Helical" evidence="1">
    <location>
        <begin position="7"/>
        <end position="27"/>
    </location>
</feature>
<reference key="2">
    <citation type="submission" date="2011-05" db="EMBL/GenBank/DDBJ databases">
        <title>Complete genome sequence of the aerobic marine methanotroph Methylomonas methanica MC09.</title>
        <authorList>
            <person name="Boden R."/>
            <person name="Cunliffe M."/>
            <person name="Scanlan J."/>
            <person name="Moussard H."/>
            <person name="Kits K.D."/>
            <person name="Klotz M."/>
            <person name="Jetten M."/>
            <person name="Vuilleumier S."/>
            <person name="Han J."/>
            <person name="Peters L."/>
            <person name="Mikhailova N."/>
            <person name="Teshima H."/>
            <person name="Tapia R."/>
            <person name="Kyrpides N."/>
            <person name="Ivanova N."/>
            <person name="Pagani I."/>
            <person name="Cheng J.-F."/>
            <person name="Goodwin L."/>
            <person name="Han C."/>
            <person name="Hauser L."/>
            <person name="Land M."/>
            <person name="Lapidus A."/>
            <person name="Lucas S."/>
            <person name="Pitluck S."/>
            <person name="Woyke T."/>
            <person name="Stein L.Y."/>
            <person name="Murrell C."/>
        </authorList>
    </citation>
    <scope>NUCLEOTIDE SEQUENCE</scope>
    <source>
        <strain>MC09</strain>
    </source>
</reference>
<reference evidence="3" key="3">
    <citation type="submission" date="2011-05" db="EMBL/GenBank/DDBJ databases">
        <title>Complete sequence of Methylomonas methanica MC09.</title>
        <authorList>
            <consortium name="US DOE Joint Genome Institute"/>
            <person name="Lucas S."/>
            <person name="Han J."/>
            <person name="Lapidus A."/>
            <person name="Cheng J.-F."/>
            <person name="Goodwin L."/>
            <person name="Pitluck S."/>
            <person name="Peters L."/>
            <person name="Mikhailova N."/>
            <person name="Teshima H."/>
            <person name="Han C."/>
            <person name="Tapia R."/>
            <person name="Land M."/>
            <person name="Hauser L."/>
            <person name="Kyrpides N."/>
            <person name="Ivanova N."/>
            <person name="Pagani I."/>
            <person name="Stein L."/>
            <person name="Woyke T."/>
        </authorList>
    </citation>
    <scope>NUCLEOTIDE SEQUENCE [LARGE SCALE GENOMIC DNA]</scope>
    <source>
        <strain evidence="3">MC09</strain>
    </source>
</reference>
<reference evidence="2 3" key="1">
    <citation type="journal article" date="2011" name="J. Bacteriol.">
        <title>Complete Genome Sequence of the Aerobic Marine Methanotroph Methylomonas methanica MC09.</title>
        <authorList>
            <person name="Boden R."/>
            <person name="Cunliffe M."/>
            <person name="Scanlan J."/>
            <person name="Moussard H."/>
            <person name="Kits K.D."/>
            <person name="Klotz M.G."/>
            <person name="Jetten M.S."/>
            <person name="Vuilleumier S."/>
            <person name="Han J."/>
            <person name="Peters L."/>
            <person name="Mikhailova N."/>
            <person name="Teshima H."/>
            <person name="Tapia R."/>
            <person name="Kyrpides N."/>
            <person name="Ivanova N."/>
            <person name="Pagani I."/>
            <person name="Cheng J.F."/>
            <person name="Goodwin L."/>
            <person name="Han C."/>
            <person name="Hauser L."/>
            <person name="Land M.L."/>
            <person name="Lapidus A."/>
            <person name="Lucas S."/>
            <person name="Pitluck S."/>
            <person name="Woyke T."/>
            <person name="Stein L."/>
            <person name="Murrell J.C."/>
        </authorList>
    </citation>
    <scope>NUCLEOTIDE SEQUENCE [LARGE SCALE GENOMIC DNA]</scope>
    <source>
        <strain evidence="2 3">MC09</strain>
    </source>
</reference>
<dbReference type="OrthoDB" id="6399386at2"/>
<name>F9ZZJ1_METMM</name>
<gene>
    <name evidence="2" type="ordered locus">Metme_4031</name>
</gene>
<keyword evidence="1" id="KW-1133">Transmembrane helix</keyword>